<feature type="transmembrane region" description="Helical" evidence="7">
    <location>
        <begin position="64"/>
        <end position="84"/>
    </location>
</feature>
<sequence length="163" mass="18443">MISKLFPHPLMTVVLTLVWMMLMNAFTPATFVLGLILGIILPIVTSPFWENRPVIRRPLKVAEYMVVAIYDIVVANIQVAYLILFRRNRDLRPRFFTVPLELRTPEAIAILAGTITMTPGTVSSDISTDGKSLLVHGLDVVSEEETVSGIKSRYERRLKEIFE</sequence>
<evidence type="ECO:0000256" key="7">
    <source>
        <dbReference type="SAM" id="Phobius"/>
    </source>
</evidence>
<evidence type="ECO:0000256" key="1">
    <source>
        <dbReference type="ARBA" id="ARBA00004651"/>
    </source>
</evidence>
<evidence type="ECO:0000256" key="5">
    <source>
        <dbReference type="ARBA" id="ARBA00022989"/>
    </source>
</evidence>
<evidence type="ECO:0000256" key="6">
    <source>
        <dbReference type="ARBA" id="ARBA00023136"/>
    </source>
</evidence>
<evidence type="ECO:0000256" key="4">
    <source>
        <dbReference type="ARBA" id="ARBA00022692"/>
    </source>
</evidence>
<keyword evidence="6 7" id="KW-0472">Membrane</keyword>
<dbReference type="NCBIfam" id="NF006518">
    <property type="entry name" value="PRK08965.1-2"/>
    <property type="match status" value="1"/>
</dbReference>
<comment type="similarity">
    <text evidence="2">Belongs to the CPA3 antiporters (TC 2.A.63) subunit E family.</text>
</comment>
<organism evidence="8 9">
    <name type="scientific">Fodinicurvata halophila</name>
    <dbReference type="NCBI Taxonomy" id="1419723"/>
    <lineage>
        <taxon>Bacteria</taxon>
        <taxon>Pseudomonadati</taxon>
        <taxon>Pseudomonadota</taxon>
        <taxon>Alphaproteobacteria</taxon>
        <taxon>Rhodospirillales</taxon>
        <taxon>Rhodovibrionaceae</taxon>
        <taxon>Fodinicurvata</taxon>
    </lineage>
</organism>
<keyword evidence="5 7" id="KW-1133">Transmembrane helix</keyword>
<evidence type="ECO:0000256" key="2">
    <source>
        <dbReference type="ARBA" id="ARBA00006228"/>
    </source>
</evidence>
<accession>A0ABV8UL00</accession>
<gene>
    <name evidence="8" type="ORF">ACFOW6_08015</name>
</gene>
<dbReference type="RefSeq" id="WP_382421814.1">
    <property type="nucleotide sequence ID" value="NZ_JBHSCW010000003.1"/>
</dbReference>
<keyword evidence="9" id="KW-1185">Reference proteome</keyword>
<dbReference type="Pfam" id="PF01899">
    <property type="entry name" value="MNHE"/>
    <property type="match status" value="1"/>
</dbReference>
<keyword evidence="4 7" id="KW-0812">Transmembrane</keyword>
<feature type="transmembrane region" description="Helical" evidence="7">
    <location>
        <begin position="12"/>
        <end position="44"/>
    </location>
</feature>
<dbReference type="Proteomes" id="UP001595799">
    <property type="component" value="Unassembled WGS sequence"/>
</dbReference>
<evidence type="ECO:0000256" key="3">
    <source>
        <dbReference type="ARBA" id="ARBA00022475"/>
    </source>
</evidence>
<comment type="subcellular location">
    <subcellularLocation>
        <location evidence="1">Cell membrane</location>
        <topology evidence="1">Multi-pass membrane protein</topology>
    </subcellularLocation>
</comment>
<evidence type="ECO:0000313" key="8">
    <source>
        <dbReference type="EMBL" id="MFC4351483.1"/>
    </source>
</evidence>
<protein>
    <submittedName>
        <fullName evidence="8">Na+/H+ antiporter subunit E</fullName>
    </submittedName>
</protein>
<dbReference type="PIRSF" id="PIRSF019239">
    <property type="entry name" value="MrpE"/>
    <property type="match status" value="1"/>
</dbReference>
<keyword evidence="3" id="KW-1003">Cell membrane</keyword>
<comment type="caution">
    <text evidence="8">The sequence shown here is derived from an EMBL/GenBank/DDBJ whole genome shotgun (WGS) entry which is preliminary data.</text>
</comment>
<name>A0ABV8UL00_9PROT</name>
<proteinExistence type="inferred from homology"/>
<evidence type="ECO:0000313" key="9">
    <source>
        <dbReference type="Proteomes" id="UP001595799"/>
    </source>
</evidence>
<dbReference type="PANTHER" id="PTHR34584:SF1">
    <property type="entry name" value="NA(+)_H(+) ANTIPORTER SUBUNIT E1"/>
    <property type="match status" value="1"/>
</dbReference>
<reference evidence="9" key="1">
    <citation type="journal article" date="2019" name="Int. J. Syst. Evol. Microbiol.">
        <title>The Global Catalogue of Microorganisms (GCM) 10K type strain sequencing project: providing services to taxonomists for standard genome sequencing and annotation.</title>
        <authorList>
            <consortium name="The Broad Institute Genomics Platform"/>
            <consortium name="The Broad Institute Genome Sequencing Center for Infectious Disease"/>
            <person name="Wu L."/>
            <person name="Ma J."/>
        </authorList>
    </citation>
    <scope>NUCLEOTIDE SEQUENCE [LARGE SCALE GENOMIC DNA]</scope>
    <source>
        <strain evidence="9">CECT 8472</strain>
    </source>
</reference>
<dbReference type="InterPro" id="IPR002758">
    <property type="entry name" value="Cation_antiport_E"/>
</dbReference>
<dbReference type="EMBL" id="JBHSCW010000003">
    <property type="protein sequence ID" value="MFC4351483.1"/>
    <property type="molecule type" value="Genomic_DNA"/>
</dbReference>
<dbReference type="PANTHER" id="PTHR34584">
    <property type="entry name" value="NA(+)/H(+) ANTIPORTER SUBUNIT E1"/>
    <property type="match status" value="1"/>
</dbReference>